<comment type="caution">
    <text evidence="1">The sequence shown here is derived from an EMBL/GenBank/DDBJ whole genome shotgun (WGS) entry which is preliminary data.</text>
</comment>
<sequence length="485" mass="53786">MMPSDITSYAASEDLYQRATAGWDAHSFGPLIAMHAVEEPNQVDSCMFEDPAMPAVTYSSPLHNLDERRWQQSVFTGKILSKVDGGAWKDRLCSRKRNTFLEERAARKAHKTAFRSLKHAQCSGQYVRGISASNDPYSLVSRLLHEKSPAYNSSKEESASSQYAKEIRPGNDPSLLISRLLHEEIPGRNSLNENSASTQYAREICASNYDPSLLLSRLLHEESPACSFKDDSASTQYARELCGINDPSLPLSRLLHEESPWCNSFKEDSASNLYAEEICPSNDPSLLLSDRLQEGSPGCNSSKEDSASIQHAKDICQSNDPSLLLSSLLINAETSGCSSSEKGSKSELYSHFENLSLNKCSRTQLGSSSTQCESSVSERWNEKFTKVTKESTMQCSETISSCAHQSQQSSGVELRNVDCAPTYLLPAGEREELVVIEDYITSRDWSLNTEIGVQVEETIHDEFSGNRAVLKSKATDELLDDWLIL</sequence>
<evidence type="ECO:0000313" key="1">
    <source>
        <dbReference type="EMBL" id="KAJ7513893.1"/>
    </source>
</evidence>
<accession>A0ACC2A8J8</accession>
<keyword evidence="2" id="KW-1185">Reference proteome</keyword>
<organism evidence="1 2">
    <name type="scientific">Diphasiastrum complanatum</name>
    <name type="common">Issler's clubmoss</name>
    <name type="synonym">Lycopodium complanatum</name>
    <dbReference type="NCBI Taxonomy" id="34168"/>
    <lineage>
        <taxon>Eukaryota</taxon>
        <taxon>Viridiplantae</taxon>
        <taxon>Streptophyta</taxon>
        <taxon>Embryophyta</taxon>
        <taxon>Tracheophyta</taxon>
        <taxon>Lycopodiopsida</taxon>
        <taxon>Lycopodiales</taxon>
        <taxon>Lycopodiaceae</taxon>
        <taxon>Lycopodioideae</taxon>
        <taxon>Diphasiastrum</taxon>
    </lineage>
</organism>
<protein>
    <submittedName>
        <fullName evidence="1">Uncharacterized protein</fullName>
    </submittedName>
</protein>
<proteinExistence type="predicted"/>
<evidence type="ECO:0000313" key="2">
    <source>
        <dbReference type="Proteomes" id="UP001162992"/>
    </source>
</evidence>
<gene>
    <name evidence="1" type="ORF">O6H91_23G018600</name>
</gene>
<name>A0ACC2A8J8_DIPCM</name>
<reference evidence="2" key="1">
    <citation type="journal article" date="2024" name="Proc. Natl. Acad. Sci. U.S.A.">
        <title>Extraordinary preservation of gene collinearity over three hundred million years revealed in homosporous lycophytes.</title>
        <authorList>
            <person name="Li C."/>
            <person name="Wickell D."/>
            <person name="Kuo L.Y."/>
            <person name="Chen X."/>
            <person name="Nie B."/>
            <person name="Liao X."/>
            <person name="Peng D."/>
            <person name="Ji J."/>
            <person name="Jenkins J."/>
            <person name="Williams M."/>
            <person name="Shu S."/>
            <person name="Plott C."/>
            <person name="Barry K."/>
            <person name="Rajasekar S."/>
            <person name="Grimwood J."/>
            <person name="Han X."/>
            <person name="Sun S."/>
            <person name="Hou Z."/>
            <person name="He W."/>
            <person name="Dai G."/>
            <person name="Sun C."/>
            <person name="Schmutz J."/>
            <person name="Leebens-Mack J.H."/>
            <person name="Li F.W."/>
            <person name="Wang L."/>
        </authorList>
    </citation>
    <scope>NUCLEOTIDE SEQUENCE [LARGE SCALE GENOMIC DNA]</scope>
    <source>
        <strain evidence="2">cv. PW_Plant_1</strain>
    </source>
</reference>
<dbReference type="EMBL" id="CM055114">
    <property type="protein sequence ID" value="KAJ7513893.1"/>
    <property type="molecule type" value="Genomic_DNA"/>
</dbReference>
<dbReference type="Proteomes" id="UP001162992">
    <property type="component" value="Chromosome 23"/>
</dbReference>